<protein>
    <recommendedName>
        <fullName evidence="3">Ketopantoate reductase N-terminal domain-containing protein</fullName>
    </recommendedName>
</protein>
<comment type="caution">
    <text evidence="1">The sequence shown here is derived from an EMBL/GenBank/DDBJ whole genome shotgun (WGS) entry which is preliminary data.</text>
</comment>
<keyword evidence="2" id="KW-1185">Reference proteome</keyword>
<dbReference type="EMBL" id="JAEPWM010000002">
    <property type="protein sequence ID" value="MBK6005726.1"/>
    <property type="molecule type" value="Genomic_DNA"/>
</dbReference>
<accession>A0A934TQJ4</accession>
<reference evidence="1" key="1">
    <citation type="journal article" date="2012" name="J. Microbiol. Biotechnol.">
        <title>Ramlibacter ginsenosidimutans sp. nov., with ginsenoside-converting activity.</title>
        <authorList>
            <person name="Wang L."/>
            <person name="An D.S."/>
            <person name="Kim S.G."/>
            <person name="Jin F.X."/>
            <person name="Kim S.C."/>
            <person name="Lee S.T."/>
            <person name="Im W.T."/>
        </authorList>
    </citation>
    <scope>NUCLEOTIDE SEQUENCE</scope>
    <source>
        <strain evidence="1">KACC 17527</strain>
    </source>
</reference>
<reference evidence="1" key="2">
    <citation type="submission" date="2021-01" db="EMBL/GenBank/DDBJ databases">
        <authorList>
            <person name="Kang M."/>
        </authorList>
    </citation>
    <scope>NUCLEOTIDE SEQUENCE</scope>
    <source>
        <strain evidence="1">KACC 17527</strain>
    </source>
</reference>
<evidence type="ECO:0008006" key="3">
    <source>
        <dbReference type="Google" id="ProtNLM"/>
    </source>
</evidence>
<dbReference type="RefSeq" id="WP_201167394.1">
    <property type="nucleotide sequence ID" value="NZ_JAEPWM010000002.1"/>
</dbReference>
<dbReference type="AlphaFoldDB" id="A0A934TQJ4"/>
<proteinExistence type="predicted"/>
<name>A0A934TQJ4_9BURK</name>
<gene>
    <name evidence="1" type="ORF">JJB11_06430</name>
</gene>
<organism evidence="1 2">
    <name type="scientific">Ramlibacter ginsenosidimutans</name>
    <dbReference type="NCBI Taxonomy" id="502333"/>
    <lineage>
        <taxon>Bacteria</taxon>
        <taxon>Pseudomonadati</taxon>
        <taxon>Pseudomonadota</taxon>
        <taxon>Betaproteobacteria</taxon>
        <taxon>Burkholderiales</taxon>
        <taxon>Comamonadaceae</taxon>
        <taxon>Ramlibacter</taxon>
    </lineage>
</organism>
<evidence type="ECO:0000313" key="2">
    <source>
        <dbReference type="Proteomes" id="UP000630528"/>
    </source>
</evidence>
<evidence type="ECO:0000313" key="1">
    <source>
        <dbReference type="EMBL" id="MBK6005726.1"/>
    </source>
</evidence>
<sequence>MARILMMGASYGSLLASKLLFGGHEVKLVCLPAEADLINAEGFRVRMPVRGRAQPVEIDSRKLPGKVSAAGTGDVNPADYDLVGLAMQEPQYRSPGVRELLDAVARSRVPCMSIMNMPPLPYLRRIPGLDAEALRPAYTEASVWDNFEPGLLTLCSPDPQAVRPPEEKVNVLQVTLPTNFKAARFEDEKHTALLRKLEADIDAVRFPAPEGPIELPVKLRVSDSIFVPLAKWSMLLAGNYRCITPDGMRTAQEAVHSDLAESKSVYDFVFDVCVRLGASPAELVPFEKYAAAAASLTRPASAARALNNGAPYIERADKLVQLVARQLGMRHPVVDRIVDLVDTRLHANREKAKNK</sequence>
<dbReference type="Proteomes" id="UP000630528">
    <property type="component" value="Unassembled WGS sequence"/>
</dbReference>